<dbReference type="Proteomes" id="UP001501759">
    <property type="component" value="Unassembled WGS sequence"/>
</dbReference>
<keyword evidence="2" id="KW-1185">Reference proteome</keyword>
<comment type="caution">
    <text evidence="1">The sequence shown here is derived from an EMBL/GenBank/DDBJ whole genome shotgun (WGS) entry which is preliminary data.</text>
</comment>
<organism evidence="1 2">
    <name type="scientific">Streptomyces siamensis</name>
    <dbReference type="NCBI Taxonomy" id="1274986"/>
    <lineage>
        <taxon>Bacteria</taxon>
        <taxon>Bacillati</taxon>
        <taxon>Actinomycetota</taxon>
        <taxon>Actinomycetes</taxon>
        <taxon>Kitasatosporales</taxon>
        <taxon>Streptomycetaceae</taxon>
        <taxon>Streptomyces</taxon>
    </lineage>
</organism>
<dbReference type="InterPro" id="IPR032466">
    <property type="entry name" value="Metal_Hydrolase"/>
</dbReference>
<dbReference type="Gene3D" id="3.20.20.140">
    <property type="entry name" value="Metal-dependent hydrolases"/>
    <property type="match status" value="1"/>
</dbReference>
<dbReference type="SUPFAM" id="SSF51556">
    <property type="entry name" value="Metallo-dependent hydrolases"/>
    <property type="match status" value="1"/>
</dbReference>
<dbReference type="PANTHER" id="PTHR10443:SF12">
    <property type="entry name" value="DIPEPTIDASE"/>
    <property type="match status" value="1"/>
</dbReference>
<dbReference type="EMBL" id="BAABKB010000004">
    <property type="protein sequence ID" value="GAA5005946.1"/>
    <property type="molecule type" value="Genomic_DNA"/>
</dbReference>
<accession>A0ABP9IR67</accession>
<proteinExistence type="predicted"/>
<dbReference type="InterPro" id="IPR008257">
    <property type="entry name" value="Pept_M19"/>
</dbReference>
<evidence type="ECO:0000313" key="1">
    <source>
        <dbReference type="EMBL" id="GAA5005946.1"/>
    </source>
</evidence>
<gene>
    <name evidence="1" type="ORF">GCM10023335_23170</name>
</gene>
<evidence type="ECO:0000313" key="2">
    <source>
        <dbReference type="Proteomes" id="UP001501759"/>
    </source>
</evidence>
<dbReference type="PANTHER" id="PTHR10443">
    <property type="entry name" value="MICROSOMAL DIPEPTIDASE"/>
    <property type="match status" value="1"/>
</dbReference>
<dbReference type="RefSeq" id="WP_345645749.1">
    <property type="nucleotide sequence ID" value="NZ_BAABKB010000004.1"/>
</dbReference>
<dbReference type="Pfam" id="PF01244">
    <property type="entry name" value="Peptidase_M19"/>
    <property type="match status" value="1"/>
</dbReference>
<sequence>MTTTPLIINALGQLDNPNAPRSAEAAAELNPSSEQLTVDARTLADARASGLTAVNVTLGYTMGDMPPYEHTLHEIAVWDRIVRDNEADLLKVRTVADVHRAHREGRTGVIYGFQNAVAVGEDTGRVATFAELGVRVVQLTYNQANHIGDGSMAPDNRGLTDFGRRLVDALNDHHLMVDLSHSGENTCLDAARSSRVPVSVNHTGCRALADLPRNKTDEELRLVASRGGFVGIYFMPFLNTSGHACAADVVEHIDHAVNVCGEDHVGIGTDGTVTTIDDLDAYRDRLAEHVELRRAAGVGAAGERGDTLPFVLDLRGVEQFRELIRLLECRGYRSARIEKIMGRNFLDYAERVWAPETSG</sequence>
<dbReference type="PROSITE" id="PS51365">
    <property type="entry name" value="RENAL_DIPEPTIDASE_2"/>
    <property type="match status" value="1"/>
</dbReference>
<name>A0ABP9IR67_9ACTN</name>
<protein>
    <submittedName>
        <fullName evidence="1">Dipeptidase</fullName>
    </submittedName>
</protein>
<reference evidence="2" key="1">
    <citation type="journal article" date="2019" name="Int. J. Syst. Evol. Microbiol.">
        <title>The Global Catalogue of Microorganisms (GCM) 10K type strain sequencing project: providing services to taxonomists for standard genome sequencing and annotation.</title>
        <authorList>
            <consortium name="The Broad Institute Genomics Platform"/>
            <consortium name="The Broad Institute Genome Sequencing Center for Infectious Disease"/>
            <person name="Wu L."/>
            <person name="Ma J."/>
        </authorList>
    </citation>
    <scope>NUCLEOTIDE SEQUENCE [LARGE SCALE GENOMIC DNA]</scope>
    <source>
        <strain evidence="2">JCM 18409</strain>
    </source>
</reference>